<dbReference type="InterPro" id="IPR008407">
    <property type="entry name" value="Brnchd-chn_aa_trnsp_AzlD"/>
</dbReference>
<dbReference type="PIRSF" id="PIRSF003203">
    <property type="entry name" value="AzlD"/>
    <property type="match status" value="1"/>
</dbReference>
<keyword evidence="1" id="KW-1133">Transmembrane helix</keyword>
<evidence type="ECO:0000256" key="1">
    <source>
        <dbReference type="SAM" id="Phobius"/>
    </source>
</evidence>
<keyword evidence="1" id="KW-0812">Transmembrane</keyword>
<evidence type="ECO:0000313" key="2">
    <source>
        <dbReference type="EMBL" id="PQL20215.1"/>
    </source>
</evidence>
<dbReference type="STRING" id="1298594.GCA_001312465_01609"/>
<dbReference type="OrthoDB" id="308265at2"/>
<dbReference type="Pfam" id="PF05437">
    <property type="entry name" value="AzlD"/>
    <property type="match status" value="1"/>
</dbReference>
<feature type="transmembrane region" description="Helical" evidence="1">
    <location>
        <begin position="89"/>
        <end position="108"/>
    </location>
</feature>
<feature type="transmembrane region" description="Helical" evidence="1">
    <location>
        <begin position="40"/>
        <end position="58"/>
    </location>
</feature>
<dbReference type="AlphaFoldDB" id="A0A2S7ZAH3"/>
<reference evidence="2 3" key="1">
    <citation type="submission" date="2018-01" db="EMBL/GenBank/DDBJ databases">
        <title>Draft genome sequences of clinical isolates and type strains of oral Veillonella including Veillonella infantum sp., nov.</title>
        <authorList>
            <person name="Mashima I."/>
            <person name="Liao Y.-C."/>
            <person name="Sabharwal A."/>
            <person name="Haase E.M."/>
            <person name="Nakazawa F."/>
            <person name="Scannapieco F.A."/>
        </authorList>
    </citation>
    <scope>NUCLEOTIDE SEQUENCE [LARGE SCALE GENOMIC DNA]</scope>
    <source>
        <strain evidence="2 3">JCM 15641</strain>
    </source>
</reference>
<organism evidence="2 3">
    <name type="scientific">Veillonella denticariosi JCM 15641</name>
    <dbReference type="NCBI Taxonomy" id="1298594"/>
    <lineage>
        <taxon>Bacteria</taxon>
        <taxon>Bacillati</taxon>
        <taxon>Bacillota</taxon>
        <taxon>Negativicutes</taxon>
        <taxon>Veillonellales</taxon>
        <taxon>Veillonellaceae</taxon>
        <taxon>Veillonella</taxon>
    </lineage>
</organism>
<accession>A0A2S7ZAH3</accession>
<proteinExistence type="predicted"/>
<dbReference type="RefSeq" id="WP_105090782.1">
    <property type="nucleotide sequence ID" value="NZ_PPDB01000003.1"/>
</dbReference>
<comment type="caution">
    <text evidence="2">The sequence shown here is derived from an EMBL/GenBank/DDBJ whole genome shotgun (WGS) entry which is preliminary data.</text>
</comment>
<sequence>MTDMEMVMTVAIVVAGTLLTRFGAFLIFPSGKTAPPFVLFLGRALPSAVMGMLVVYTVKETKVLSYPYGIPELITVMITVGLHLWKRNMFLSIAAGTIVYMVLVQLVFNVPK</sequence>
<gene>
    <name evidence="2" type="ORF">VEHSUH05_03875</name>
</gene>
<protein>
    <submittedName>
        <fullName evidence="2">Branched-chain amino acid transporter AzlD</fullName>
    </submittedName>
</protein>
<keyword evidence="3" id="KW-1185">Reference proteome</keyword>
<dbReference type="EMBL" id="PPDB01000003">
    <property type="protein sequence ID" value="PQL20215.1"/>
    <property type="molecule type" value="Genomic_DNA"/>
</dbReference>
<feature type="transmembrane region" description="Helical" evidence="1">
    <location>
        <begin position="6"/>
        <end position="28"/>
    </location>
</feature>
<keyword evidence="1" id="KW-0472">Membrane</keyword>
<dbReference type="Proteomes" id="UP000237916">
    <property type="component" value="Unassembled WGS sequence"/>
</dbReference>
<feature type="transmembrane region" description="Helical" evidence="1">
    <location>
        <begin position="64"/>
        <end position="82"/>
    </location>
</feature>
<evidence type="ECO:0000313" key="3">
    <source>
        <dbReference type="Proteomes" id="UP000237916"/>
    </source>
</evidence>
<name>A0A2S7ZAH3_9FIRM</name>